<keyword evidence="1" id="KW-0175">Coiled coil</keyword>
<dbReference type="EMBL" id="DYUB01000155">
    <property type="protein sequence ID" value="HJG96382.1"/>
    <property type="molecule type" value="Genomic_DNA"/>
</dbReference>
<accession>A0A921N0J5</accession>
<reference evidence="2" key="2">
    <citation type="submission" date="2021-09" db="EMBL/GenBank/DDBJ databases">
        <authorList>
            <person name="Gilroy R."/>
        </authorList>
    </citation>
    <scope>NUCLEOTIDE SEQUENCE</scope>
    <source>
        <strain evidence="2">1277</strain>
    </source>
</reference>
<gene>
    <name evidence="2" type="ORF">K8V90_04680</name>
</gene>
<evidence type="ECO:0000256" key="1">
    <source>
        <dbReference type="SAM" id="Coils"/>
    </source>
</evidence>
<name>A0A921N0J5_9FIRM</name>
<sequence length="2922" mass="327476">MARNNKRINKFSTYFDLSRNAKEKKESVTDYAQGLEMTKESIRNIFEYLHPAEEVVVNSDIITISGKTHLKKNEITKSYDYEKTITPIIQELYDNNFFEIVSSKHESAEDRMVKTIEYNLTNNPIRLNQRGSANENLASLTNKLNKIQQIRNAKANGVFFVYDTETIGGQDTNGIWRPSAITEFSMHQIDGTGKATGLKRMDVVLGLREYDNTGNLITKAEDLPIIKRIKEAVESGNIAGNEELRVTASRFSLYGDNRTKIIKNTDGSFKVGSFIDTDEGDMTDLKRIMQGAQRLIDIGIKSNETMVNGVPIDVYNFMNAMSISQNTVKNGLGMFIDQNGSIFDMPVINSTANKYLEMFPQLKNMFEGQYKNGFSFAPDMNNHFDFLGLLQNFQEIFGSKELYGDLISEIKGGGLNKQENILKIFFDKLDLPAHVASSDVSALGSFITGNSDVLKKKTGYSNLIDFMQSKISSRVIGENEGIELIPNKHLLKAKKFSTGTYQGKGLLNFAIDKNTNEVFTADNFIISNGIAESKNFNVGAGFNENSFYTISSIKQVDAKSDYIKLANKAYPQNATSKMYAVTLDRAHTSKDVDSRIGSLSQVLLFNSETEMHAGLANYFNISAEILDNGEYKILNRDDFDIREFDVIKGKVITKDISENYHRNDTQMVKDAIDFQNQKVRTSRADAAFNRGNGYNKIKQALEIQNLSEKVIGRPLKARELEDVMAMANNVSKGKMAITLEQAQQMKEGVVNILTYGGKYDYYQSTVDNFSVYMDVINQSSDYYKKLISLVEESSAFKAANKSQKTDIKKKIFDKADSYAREYLANNLYDHDGRIKKSILGNEALRADMSYFKGLYEIDLSAMPGAVNSSYFDITKSNPENLLRINLNKSKGQSFDLLKGIRIALHGDKDIKAKDIDELNVKDFRKFAGFILDNKDLKKNLSNSLQEELFGIAYENADYNPVSTADSFIKELRNIKSKQPLAGIVSTDLQMRTLTSSSGFYNALNEGKFLKDLEQIMPSFLDNLKVKQLDGNKDMAAEFVNDFVLPHYIPTSAPTEIAHRKAVTEMKDYLTDIVHAIDNSGAEISVGKDGSILVRKSNGKTEALSLPRIKQYEDTNTWYIKMNNMNIKLENAVDFGISKSGNKVTMNNSTTMGQIIGSYSISKRSGKAYEKALPGNAEKDAVDSILSSIRMNNRKIRELPTINSFNGNDLYSNNIVDFSSISNIFPELFGKGGSLNHLVKNQKFLDSKILELLEKDLDLYRKPGVKFEKLTANMTKDIMKNLYELLPILAENAGIEGITDLEEIIKTVSFTANEGQSSSLKGVLGDMSVFSPQSALDNTQRPTILASGNAIPMRMSNALKLQEKSTGVIAGNMISTAMTDKKTLASLNGVGEITTDVMLDIAYLDTNALEIIKNNHFNKIMNENDIETNSAKHIDKMFKKMSRINTYEQERHIDSRIFEELHGIIPAQIENVSASKDLVNAIPQMQTIEARKQLDTIVGARGDIIINNKGELEYKSAVGKRVKRGDTVAYIKGYSDKLDTISPKMEEGIFVHRFLKENGMVLTDKEITDIINKNKEAFNGVNDKLTKSKILEDILDKQYNVQGKYRIESTKAMSLVKLMSSSAEKGMTNLNYVQTGSIKENVKTFFKELGYESNIRGSVITDDAINLYMHEAGNEKVKKALKIAGFKNVEDMLKEVKEERHMFNSFLFGDMLNGKAHLIANDGILKHGNSGQIQFGVLQKSIDNIIKKHNGDVNKAYQEVISVINSNKKYQFLERKNLKNNTSTATAFKIENGRIQMPDMGTSLDDLSVIQIDKLNNLIVKLDSMRDGAGESVVHTSGYIQKWDKEEKTMKLVPITEKNPVLGVWRKEVIDNKEVLVAPITKESIKLLPDVETQSGTESEYFDLQSQVLNLKKQINKTNEKEEKATLLKQLNAYEEELRNYENISKRMKIGDLEYQLLDRMRVTDDYLNMLNRNLSDESVKESVLANQAIKGKIIRGENGKLEIVDEKLKSPALDHWTKRFRDLIAYNPNEELLLTAEDIETKEFKHLAEIFNNAEKHGMKVGRESAEKIYKSEMAELAVKYNSDGKLSIDFLEKKGFKVKKIDDINFEVDEIADKNLIVDLGKDFDSQHRYIASPGLGYKLGPDDEIFTNGQKEIAGLANMYEDWKHVRNVENQKDDFKLRMQEKVVNAKKEIRNSIYGKNAYMDTLNSVYVDEVNYRLKGSGAVTSEFTKGLNRTDIEVDNDLLSGSFINGKSLAQHHKEGSHYDYKFVSLEAMKQKGMFKTEKMKGYGIDVDNLSKADAEEAMINLLKKYGTMDVTGRYPNNMIDSLTVTHMFLDEKTLVGNQTKVAGVSGLKMLLDHDGDSLSSFSLTFKTDSGNEIDYGMFVNNPNEVKRLSQEAYDTFSRLEGLTAYRAITENHKWLKDVNDVIVKDAIRNSDMANIRNSSFVPGGNSILGNISPASISRIDRIVDIDTNEDIVREAVNKANALLEDKDFASKVKLLDKKPNNLSNAEFFDNTLSVIQTAADEGLVDKKYLRKAEDAVLSKLLTEQAATATLAKTGVATTGGINVATNSIKKAAYDVMGENNPLAVDMLNTALYVPEQAAISYKKVKTVFDDTKGRDISEILSSMFPSNSSKRSIEGNLEDFDNWYRTHASDKVLDIYHQFKGRLSDEVIKDIGDNTDKQINYVMGELKSTLNNLAGDDLFQAKRLNYRSRHATNEVIGHSYGNSMSSVTARLRGHYDNNFASRYEESKAMIEKVAQRQVDAKPFYVNTQTTKQVSSTISNMVDNLGSSSFKLGGSLAMGALGLAGGLMAAGYASGNPLNDKQASQVAQEGQQPTQTMSIPDFMDKQGGFVTGNSQQGYIINIKADTKKGRKHMQRIMKQAAEASVGGAVSVNMNIRNSEERGITDADIENFLERYF</sequence>
<protein>
    <submittedName>
        <fullName evidence="2">Uncharacterized protein</fullName>
    </submittedName>
</protein>
<feature type="coiled-coil region" evidence="1">
    <location>
        <begin position="1900"/>
        <end position="1950"/>
    </location>
</feature>
<evidence type="ECO:0000313" key="3">
    <source>
        <dbReference type="Proteomes" id="UP000776700"/>
    </source>
</evidence>
<proteinExistence type="predicted"/>
<comment type="caution">
    <text evidence="2">The sequence shown here is derived from an EMBL/GenBank/DDBJ whole genome shotgun (WGS) entry which is preliminary data.</text>
</comment>
<organism evidence="2 3">
    <name type="scientific">Romboutsia timonensis</name>
    <dbReference type="NCBI Taxonomy" id="1776391"/>
    <lineage>
        <taxon>Bacteria</taxon>
        <taxon>Bacillati</taxon>
        <taxon>Bacillota</taxon>
        <taxon>Clostridia</taxon>
        <taxon>Peptostreptococcales</taxon>
        <taxon>Peptostreptococcaceae</taxon>
        <taxon>Romboutsia</taxon>
    </lineage>
</organism>
<reference evidence="2" key="1">
    <citation type="journal article" date="2021" name="PeerJ">
        <title>Extensive microbial diversity within the chicken gut microbiome revealed by metagenomics and culture.</title>
        <authorList>
            <person name="Gilroy R."/>
            <person name="Ravi A."/>
            <person name="Getino M."/>
            <person name="Pursley I."/>
            <person name="Horton D.L."/>
            <person name="Alikhan N.F."/>
            <person name="Baker D."/>
            <person name="Gharbi K."/>
            <person name="Hall N."/>
            <person name="Watson M."/>
            <person name="Adriaenssens E.M."/>
            <person name="Foster-Nyarko E."/>
            <person name="Jarju S."/>
            <person name="Secka A."/>
            <person name="Antonio M."/>
            <person name="Oren A."/>
            <person name="Chaudhuri R.R."/>
            <person name="La Ragione R."/>
            <person name="Hildebrand F."/>
            <person name="Pallen M.J."/>
        </authorList>
    </citation>
    <scope>NUCLEOTIDE SEQUENCE</scope>
    <source>
        <strain evidence="2">1277</strain>
    </source>
</reference>
<dbReference type="Proteomes" id="UP000776700">
    <property type="component" value="Unassembled WGS sequence"/>
</dbReference>
<evidence type="ECO:0000313" key="2">
    <source>
        <dbReference type="EMBL" id="HJG96382.1"/>
    </source>
</evidence>